<dbReference type="eggNOG" id="ENOG502Z7NV">
    <property type="taxonomic scope" value="Bacteria"/>
</dbReference>
<evidence type="ECO:0000259" key="1">
    <source>
        <dbReference type="Pfam" id="PF09369"/>
    </source>
</evidence>
<name>S9QH27_CYSF2</name>
<evidence type="ECO:0000313" key="2">
    <source>
        <dbReference type="EMBL" id="EPX60589.1"/>
    </source>
</evidence>
<feature type="domain" description="MrfA-like Zn-binding" evidence="1">
    <location>
        <begin position="477"/>
        <end position="577"/>
    </location>
</feature>
<reference evidence="2" key="1">
    <citation type="submission" date="2013-05" db="EMBL/GenBank/DDBJ databases">
        <title>Genome assembly of Cystobacter fuscus DSM 2262.</title>
        <authorList>
            <person name="Sharma G."/>
            <person name="Khatri I."/>
            <person name="Kaur C."/>
            <person name="Mayilraj S."/>
            <person name="Subramanian S."/>
        </authorList>
    </citation>
    <scope>NUCLEOTIDE SEQUENCE [LARGE SCALE GENOMIC DNA]</scope>
    <source>
        <strain evidence="2">DSM 2262</strain>
    </source>
</reference>
<keyword evidence="3" id="KW-1185">Reference proteome</keyword>
<proteinExistence type="predicted"/>
<dbReference type="Proteomes" id="UP000011682">
    <property type="component" value="Unassembled WGS sequence"/>
</dbReference>
<protein>
    <recommendedName>
        <fullName evidence="1">MrfA-like Zn-binding domain-containing protein</fullName>
    </recommendedName>
</protein>
<dbReference type="RefSeq" id="WP_002624012.1">
    <property type="nucleotide sequence ID" value="NZ_ANAH02000012.1"/>
</dbReference>
<dbReference type="EMBL" id="ANAH02000012">
    <property type="protein sequence ID" value="EPX60589.1"/>
    <property type="molecule type" value="Genomic_DNA"/>
</dbReference>
<dbReference type="NCBIfam" id="NF038324">
    <property type="entry name" value="DrmB_fam"/>
    <property type="match status" value="1"/>
</dbReference>
<dbReference type="InterPro" id="IPR018973">
    <property type="entry name" value="MZB"/>
</dbReference>
<dbReference type="InterPro" id="IPR047721">
    <property type="entry name" value="DrmB"/>
</dbReference>
<gene>
    <name evidence="2" type="ORF">D187_001743</name>
</gene>
<dbReference type="Pfam" id="PF09369">
    <property type="entry name" value="MZB"/>
    <property type="match status" value="1"/>
</dbReference>
<evidence type="ECO:0000313" key="3">
    <source>
        <dbReference type="Proteomes" id="UP000011682"/>
    </source>
</evidence>
<sequence>MANNELGKLRRSTVVSTFGPGAVVDFRADGAAISGVVSGIEEWDNSFKPPGVTNPQSVHEPRLERKLGVRGFRLPPVIDENRRDANGNLSPDTRRLVAVRFPDWLLCPNCDRIAPSRKWGEEPGRPTRHCVQCTRKAPGGHKVFAVPVRFVMACPRGHLDDFPWHWWVGHTPDCANKGFLMLKAERPGLAGLFVRCPDCGAGKSLDGIFTEATWKDRMKCKGKRPWLSGPDEDCDSDKPVRAMQRGASNLYFPAIESALSIPDWSDGLQEALGVYWQTLVDTPAEDRPMFVKLLARGDLKAVLQELKLSPEELSAEIDRRLQALEGPDILDLRGGEYRQFTLAGGYADPSDKEFETRSVAVPIPLKPYFSRIVRVVRLREVRALYGFTRINPPGDGGEELSPIWRTKPDWLPAIDVRGEGIFLEFSPERLDAWESEGVRKRAARINAAWREEWLARYGEEGGEPRTITARFLLVHTFAHALMRQLTLDCGYSSASLKERLYVRDGEGAMAGLLVYTATSDADGTLGGLQRQGEPERIARTIPAAIQAMEWCSSDPLCIEGVMGGADGLSLAACHACVLAPETACEEFNRFLDRAMLVGAPGHSESGYFTPMLQDP</sequence>
<comment type="caution">
    <text evidence="2">The sequence shown here is derived from an EMBL/GenBank/DDBJ whole genome shotgun (WGS) entry which is preliminary data.</text>
</comment>
<accession>S9QH27</accession>
<organism evidence="2 3">
    <name type="scientific">Cystobacter fuscus (strain ATCC 25194 / DSM 2262 / NBRC 100088 / M29)</name>
    <dbReference type="NCBI Taxonomy" id="1242864"/>
    <lineage>
        <taxon>Bacteria</taxon>
        <taxon>Pseudomonadati</taxon>
        <taxon>Myxococcota</taxon>
        <taxon>Myxococcia</taxon>
        <taxon>Myxococcales</taxon>
        <taxon>Cystobacterineae</taxon>
        <taxon>Archangiaceae</taxon>
        <taxon>Cystobacter</taxon>
    </lineage>
</organism>
<dbReference type="AlphaFoldDB" id="S9QH27"/>
<dbReference type="OrthoDB" id="9134227at2"/>